<evidence type="ECO:0000256" key="2">
    <source>
        <dbReference type="SAM" id="Phobius"/>
    </source>
</evidence>
<gene>
    <name evidence="3" type="ORF">GFSPODELE1_LOCUS2760</name>
</gene>
<sequence>MISRSALNASGRRSSILLRKEVPSSSRLLLPTTTIRSRRLASTSTGNRLTSWAQSTSKVSRVFTGLILLGVASTAYGLYEFYQMFTMWPPEVRGDLRAGVKAKHQGDFVMSERYLRRALETAQQLPLERLSPDPHLKLSGIAIVLGEVLEKADHPQAAYEVYTSALSQLQNTQGLSGPERVRAAAIAFKLGEMAELYQQPPEEEEKWLVYTVEELLRVVRDYQGNIPHQPGGGGDERQLAALSELELPGWVTKHDLIAPLETLGAFYNRVGKQEYAVPLYLSALSILTPSRRNTVEARCQGAHIMNSLADSLTQEAPTPDRRKQAEVWIRKALAVIQEAKAAARADDANALQQCEHTLAAALFNLGSLREMAGDNEDAHKWYTASRKQSSSLKMREGVVEAGVALRRLDKLSKSSSEDSGVIDATNGKHVK</sequence>
<dbReference type="SUPFAM" id="SSF48452">
    <property type="entry name" value="TPR-like"/>
    <property type="match status" value="1"/>
</dbReference>
<feature type="region of interest" description="Disordered" evidence="1">
    <location>
        <begin position="411"/>
        <end position="431"/>
    </location>
</feature>
<dbReference type="Proteomes" id="UP001497453">
    <property type="component" value="Chromosome 11"/>
</dbReference>
<protein>
    <submittedName>
        <fullName evidence="3">Uncharacterized protein</fullName>
    </submittedName>
</protein>
<dbReference type="InterPro" id="IPR011990">
    <property type="entry name" value="TPR-like_helical_dom_sf"/>
</dbReference>
<proteinExistence type="predicted"/>
<evidence type="ECO:0000256" key="1">
    <source>
        <dbReference type="SAM" id="MobiDB-lite"/>
    </source>
</evidence>
<evidence type="ECO:0000313" key="3">
    <source>
        <dbReference type="EMBL" id="CAL1699611.1"/>
    </source>
</evidence>
<dbReference type="PANTHER" id="PTHR28142:SF1">
    <property type="entry name" value="MITOCHONDRIAL INNER MEMBRANE I-AAA PROTEASE SUPERCOMPLEX SUBUNIT MGR3-RELATED"/>
    <property type="match status" value="1"/>
</dbReference>
<keyword evidence="4" id="KW-1185">Reference proteome</keyword>
<dbReference type="InterPro" id="IPR040201">
    <property type="entry name" value="Mrg3-like"/>
</dbReference>
<keyword evidence="2" id="KW-0472">Membrane</keyword>
<keyword evidence="2" id="KW-1133">Transmembrane helix</keyword>
<accession>A0ABP1CVB1</accession>
<name>A0ABP1CVB1_9APHY</name>
<organism evidence="3 4">
    <name type="scientific">Somion occarium</name>
    <dbReference type="NCBI Taxonomy" id="3059160"/>
    <lineage>
        <taxon>Eukaryota</taxon>
        <taxon>Fungi</taxon>
        <taxon>Dikarya</taxon>
        <taxon>Basidiomycota</taxon>
        <taxon>Agaricomycotina</taxon>
        <taxon>Agaricomycetes</taxon>
        <taxon>Polyporales</taxon>
        <taxon>Cerrenaceae</taxon>
        <taxon>Somion</taxon>
    </lineage>
</organism>
<feature type="transmembrane region" description="Helical" evidence="2">
    <location>
        <begin position="59"/>
        <end position="79"/>
    </location>
</feature>
<reference evidence="4" key="1">
    <citation type="submission" date="2024-04" db="EMBL/GenBank/DDBJ databases">
        <authorList>
            <person name="Shaw F."/>
            <person name="Minotto A."/>
        </authorList>
    </citation>
    <scope>NUCLEOTIDE SEQUENCE [LARGE SCALE GENOMIC DNA]</scope>
</reference>
<dbReference type="PANTHER" id="PTHR28142">
    <property type="entry name" value="MITOCHONDRIAL INNER MEMBRANE I-AAA PROTEASE SUPERCOMPLEX SUBUNIT MGR3-RELATED"/>
    <property type="match status" value="1"/>
</dbReference>
<evidence type="ECO:0000313" key="4">
    <source>
        <dbReference type="Proteomes" id="UP001497453"/>
    </source>
</evidence>
<dbReference type="EMBL" id="OZ037954">
    <property type="protein sequence ID" value="CAL1699611.1"/>
    <property type="molecule type" value="Genomic_DNA"/>
</dbReference>
<dbReference type="Gene3D" id="1.25.40.10">
    <property type="entry name" value="Tetratricopeptide repeat domain"/>
    <property type="match status" value="1"/>
</dbReference>
<keyword evidence="2" id="KW-0812">Transmembrane</keyword>